<evidence type="ECO:0000313" key="11">
    <source>
        <dbReference type="Proteomes" id="UP000887581"/>
    </source>
</evidence>
<keyword evidence="6" id="KW-0735">Signal-anchor</keyword>
<sequence>MQILNGNALPAELLQHNFIDFCNNLANGTASETAIAWAEKWIYNYGNESAPFWSDTKRWCEKVRIRYLFNTFPLSSEEQNFPIAYGLLVHYNAHQVYYMLSAIYHPQNLYCLAISHDATTDFTNSILALQQCFPNVIVTYLSGVDLPLRTNREMVEIFKQLNGSANVEIEQFQRGRLRNKINSTVPYNLTLFKSSLSATFSRKAANFLVSRAESRELLNFLNTTSFPDESFWASMFGNRDSSSNLITSEFPIPGSFNGSEWLNLKRKYRTYTFENNTQDFSKPGYYISRYQYWYYGKNLTEYCHGRYKSSSCVFGVRDVYKLLRRPHLVVHKFYFTVQPAGYFCLYQKVRERAFADISTFKAHLYSDIPGSRLTRNESVENWFQENAPPYE</sequence>
<dbReference type="PANTHER" id="PTHR19297:SF185">
    <property type="entry name" value="BETA-1,3-GALACTOSYL-O-GLYCOSYL-GLYCOPROTEIN BETA-1,6-N-ACETYLGLUCOSAMINYLTRANSFERASE 3"/>
    <property type="match status" value="1"/>
</dbReference>
<protein>
    <submittedName>
        <fullName evidence="12">Uncharacterized protein</fullName>
    </submittedName>
</protein>
<evidence type="ECO:0000256" key="8">
    <source>
        <dbReference type="ARBA" id="ARBA00023136"/>
    </source>
</evidence>
<name>A0A915Q1L1_9BILA</name>
<accession>A0A915Q1L1</accession>
<evidence type="ECO:0000256" key="9">
    <source>
        <dbReference type="ARBA" id="ARBA00023180"/>
    </source>
</evidence>
<dbReference type="Proteomes" id="UP000887581">
    <property type="component" value="Unplaced"/>
</dbReference>
<keyword evidence="7" id="KW-1133">Transmembrane helix</keyword>
<evidence type="ECO:0000256" key="10">
    <source>
        <dbReference type="ARBA" id="ARBA00038150"/>
    </source>
</evidence>
<evidence type="ECO:0000256" key="7">
    <source>
        <dbReference type="ARBA" id="ARBA00022989"/>
    </source>
</evidence>
<evidence type="ECO:0000256" key="5">
    <source>
        <dbReference type="ARBA" id="ARBA00022692"/>
    </source>
</evidence>
<dbReference type="GO" id="GO:0016020">
    <property type="term" value="C:membrane"/>
    <property type="evidence" value="ECO:0007669"/>
    <property type="project" value="UniProtKB-SubCell"/>
</dbReference>
<keyword evidence="5" id="KW-0812">Transmembrane</keyword>
<evidence type="ECO:0000256" key="6">
    <source>
        <dbReference type="ARBA" id="ARBA00022968"/>
    </source>
</evidence>
<evidence type="ECO:0000313" key="12">
    <source>
        <dbReference type="WBParaSite" id="sdigi.contig457.g8455.t1"/>
    </source>
</evidence>
<dbReference type="AlphaFoldDB" id="A0A915Q1L1"/>
<dbReference type="WBParaSite" id="sdigi.contig457.g8455.t1">
    <property type="protein sequence ID" value="sdigi.contig457.g8455.t1"/>
    <property type="gene ID" value="sdigi.contig457.g8455"/>
</dbReference>
<evidence type="ECO:0000256" key="3">
    <source>
        <dbReference type="ARBA" id="ARBA00022676"/>
    </source>
</evidence>
<comment type="pathway">
    <text evidence="2">Protein modification; protein glycosylation.</text>
</comment>
<comment type="similarity">
    <text evidence="10">Belongs to the glycosyltransferase 14 family.</text>
</comment>
<dbReference type="Pfam" id="PF02485">
    <property type="entry name" value="Branch"/>
    <property type="match status" value="2"/>
</dbReference>
<proteinExistence type="inferred from homology"/>
<dbReference type="PANTHER" id="PTHR19297">
    <property type="entry name" value="GLYCOSYLTRANSFERASE 14 FAMILY MEMBER"/>
    <property type="match status" value="1"/>
</dbReference>
<keyword evidence="11" id="KW-1185">Reference proteome</keyword>
<evidence type="ECO:0000256" key="4">
    <source>
        <dbReference type="ARBA" id="ARBA00022679"/>
    </source>
</evidence>
<keyword evidence="3" id="KW-0328">Glycosyltransferase</keyword>
<keyword evidence="4" id="KW-0808">Transferase</keyword>
<dbReference type="GO" id="GO:0008375">
    <property type="term" value="F:acetylglucosaminyltransferase activity"/>
    <property type="evidence" value="ECO:0007669"/>
    <property type="project" value="TreeGrafter"/>
</dbReference>
<keyword evidence="8" id="KW-0472">Membrane</keyword>
<organism evidence="11 12">
    <name type="scientific">Setaria digitata</name>
    <dbReference type="NCBI Taxonomy" id="48799"/>
    <lineage>
        <taxon>Eukaryota</taxon>
        <taxon>Metazoa</taxon>
        <taxon>Ecdysozoa</taxon>
        <taxon>Nematoda</taxon>
        <taxon>Chromadorea</taxon>
        <taxon>Rhabditida</taxon>
        <taxon>Spirurina</taxon>
        <taxon>Spiruromorpha</taxon>
        <taxon>Filarioidea</taxon>
        <taxon>Setariidae</taxon>
        <taxon>Setaria</taxon>
    </lineage>
</organism>
<reference evidence="12" key="1">
    <citation type="submission" date="2022-11" db="UniProtKB">
        <authorList>
            <consortium name="WormBaseParasite"/>
        </authorList>
    </citation>
    <scope>IDENTIFICATION</scope>
</reference>
<keyword evidence="9" id="KW-0325">Glycoprotein</keyword>
<evidence type="ECO:0000256" key="1">
    <source>
        <dbReference type="ARBA" id="ARBA00004606"/>
    </source>
</evidence>
<comment type="subcellular location">
    <subcellularLocation>
        <location evidence="1">Membrane</location>
        <topology evidence="1">Single-pass type II membrane protein</topology>
    </subcellularLocation>
</comment>
<evidence type="ECO:0000256" key="2">
    <source>
        <dbReference type="ARBA" id="ARBA00004922"/>
    </source>
</evidence>
<dbReference type="InterPro" id="IPR003406">
    <property type="entry name" value="Glyco_trans_14"/>
</dbReference>